<dbReference type="EMBL" id="CP125670">
    <property type="protein sequence ID" value="WHP07729.1"/>
    <property type="molecule type" value="Genomic_DNA"/>
</dbReference>
<accession>A0ABY8S9S4</accession>
<reference evidence="1 2" key="1">
    <citation type="submission" date="2023-05" db="EMBL/GenBank/DDBJ databases">
        <title>The complete genome of Acinetobacter sp. nov KCTC 92772.</title>
        <authorList>
            <person name="Zhou G."/>
        </authorList>
    </citation>
    <scope>NUCLEOTIDE SEQUENCE [LARGE SCALE GENOMIC DNA]</scope>
    <source>
        <strain evidence="1 2">KCTC 92772</strain>
        <plasmid evidence="1 2">unnamed1</plasmid>
    </source>
</reference>
<protein>
    <submittedName>
        <fullName evidence="1">Uncharacterized protein</fullName>
    </submittedName>
</protein>
<keyword evidence="2" id="KW-1185">Reference proteome</keyword>
<geneLocation type="plasmid" evidence="1 2">
    <name>unnamed1</name>
</geneLocation>
<gene>
    <name evidence="1" type="ORF">QLH32_18290</name>
</gene>
<dbReference type="Proteomes" id="UP001229836">
    <property type="component" value="Plasmid unnamed1"/>
</dbReference>
<name>A0ABY8S9S4_9GAMM</name>
<evidence type="ECO:0000313" key="2">
    <source>
        <dbReference type="Proteomes" id="UP001229836"/>
    </source>
</evidence>
<evidence type="ECO:0000313" key="1">
    <source>
        <dbReference type="EMBL" id="WHP07729.1"/>
    </source>
</evidence>
<sequence length="85" mass="9565">MKIKSLDDESDIAVAAAKVLHKSFIENARTNTILYVENDAIWSKTPNSTPVLIKQLSGRNPDLTQKNSRFGTYKIRKRNISSSND</sequence>
<dbReference type="RefSeq" id="WP_283269418.1">
    <property type="nucleotide sequence ID" value="NZ_CP125670.1"/>
</dbReference>
<proteinExistence type="predicted"/>
<organism evidence="1 2">
    <name type="scientific">Acinetobacter corruptisaponis</name>
    <dbReference type="NCBI Taxonomy" id="3045147"/>
    <lineage>
        <taxon>Bacteria</taxon>
        <taxon>Pseudomonadati</taxon>
        <taxon>Pseudomonadota</taxon>
        <taxon>Gammaproteobacteria</taxon>
        <taxon>Moraxellales</taxon>
        <taxon>Moraxellaceae</taxon>
        <taxon>Acinetobacter</taxon>
    </lineage>
</organism>
<keyword evidence="1" id="KW-0614">Plasmid</keyword>